<evidence type="ECO:0000313" key="2">
    <source>
        <dbReference type="Proteomes" id="UP000014155"/>
    </source>
</evidence>
<gene>
    <name evidence="1" type="ORF">CTER_2674</name>
</gene>
<dbReference type="RefSeq" id="WP_004626388.1">
    <property type="nucleotide sequence ID" value="NZ_AORV01000037.1"/>
</dbReference>
<dbReference type="STRING" id="1195236.CTER_2674"/>
<reference evidence="1 2" key="1">
    <citation type="journal article" date="2013" name="Genome Announc.">
        <title>Draft Genome Sequence of the Cellulolytic, Mesophilic, Anaerobic Bacterium Clostridium termitidis Strain CT1112 (DSM 5398).</title>
        <authorList>
            <person name="Lal S."/>
            <person name="Ramachandran U."/>
            <person name="Zhang X."/>
            <person name="Munir R."/>
            <person name="Sparling R."/>
            <person name="Levin D.B."/>
        </authorList>
    </citation>
    <scope>NUCLEOTIDE SEQUENCE [LARGE SCALE GENOMIC DNA]</scope>
    <source>
        <strain evidence="1 2">CT1112</strain>
    </source>
</reference>
<dbReference type="Proteomes" id="UP000014155">
    <property type="component" value="Unassembled WGS sequence"/>
</dbReference>
<accession>S0FQJ5</accession>
<organism evidence="1 2">
    <name type="scientific">Ruminiclostridium cellobioparum subsp. termitidis CT1112</name>
    <dbReference type="NCBI Taxonomy" id="1195236"/>
    <lineage>
        <taxon>Bacteria</taxon>
        <taxon>Bacillati</taxon>
        <taxon>Bacillota</taxon>
        <taxon>Clostridia</taxon>
        <taxon>Eubacteriales</taxon>
        <taxon>Oscillospiraceae</taxon>
        <taxon>Ruminiclostridium</taxon>
    </lineage>
</organism>
<sequence>MLNKKVLKNIEPFNDIFYKGCFYSSLFPIISSFNRNIMSILTNDIIIYNYAKDGNTILLNKIFKPVKDLEEVMHGELITVKTYTNCTDIIGFISAEISNEKPIVIWVDSFYQSNRYDTYMKKHWPHTLLIYGYDNYSSTFDIIEHNHHESLSYQKVVIAYQDTVDAYKGYLENFEQNSDSSIFVFNSDTDKSGNDDFQSNDKYQSIYIKNLHSSISIISHGIEGLKAFTKDFNLIISKEEVLFANMEGLLEGVNSIINAKQAEKYKITKLFPELKEPIDTLDEILKHWNYFRTICGKFLYSSNYRKKDFDNALKRLDGIYLLEQKYLSDILKI</sequence>
<evidence type="ECO:0000313" key="1">
    <source>
        <dbReference type="EMBL" id="EMS71434.1"/>
    </source>
</evidence>
<comment type="caution">
    <text evidence="1">The sequence shown here is derived from an EMBL/GenBank/DDBJ whole genome shotgun (WGS) entry which is preliminary data.</text>
</comment>
<dbReference type="eggNOG" id="ENOG5034026">
    <property type="taxonomic scope" value="Bacteria"/>
</dbReference>
<protein>
    <recommendedName>
        <fullName evidence="3">Butirosin biosynthesis protein H N-terminal domain-containing protein</fullName>
    </recommendedName>
</protein>
<proteinExistence type="predicted"/>
<dbReference type="EMBL" id="AORV01000037">
    <property type="protein sequence ID" value="EMS71434.1"/>
    <property type="molecule type" value="Genomic_DNA"/>
</dbReference>
<keyword evidence="2" id="KW-1185">Reference proteome</keyword>
<name>S0FQJ5_RUMCE</name>
<dbReference type="AlphaFoldDB" id="S0FQJ5"/>
<dbReference type="PATRIC" id="fig|1195236.3.peg.2993"/>
<evidence type="ECO:0008006" key="3">
    <source>
        <dbReference type="Google" id="ProtNLM"/>
    </source>
</evidence>